<gene>
    <name evidence="1" type="ORF">RV045_09300</name>
</gene>
<dbReference type="EMBL" id="JAWDIE010000013">
    <property type="protein sequence ID" value="MEJ7138620.1"/>
    <property type="molecule type" value="Genomic_DNA"/>
</dbReference>
<protein>
    <submittedName>
        <fullName evidence="1">YigZ family protein</fullName>
    </submittedName>
</protein>
<evidence type="ECO:0000313" key="1">
    <source>
        <dbReference type="EMBL" id="MEJ7138620.1"/>
    </source>
</evidence>
<name>A0ACC6P348_9BURK</name>
<sequence length="196" mass="21160">MPHCVLVQAAQAQQIISKSRFIALVQPCDSAQATQDFLDGVQAQYPDARHIAHAWRRLSPQGLQQRFSDAGEPSGTAGKPVLQLLEGRELINTALAVVRYFGGIKLGTGGLVRAYAGTARLALDAAGSQPWIAQALGQVRLDYARLAPFERELAALDGQILERLFDASVTLQISLPLAHQPELAQRWGWVNAGNTG</sequence>
<comment type="caution">
    <text evidence="1">The sequence shown here is derived from an EMBL/GenBank/DDBJ whole genome shotgun (WGS) entry which is preliminary data.</text>
</comment>
<reference evidence="1" key="1">
    <citation type="submission" date="2023-10" db="EMBL/GenBank/DDBJ databases">
        <title>Amphibacter perezi, gen. nov., sp. nov. a novel taxa of the family Comamonadaceae, class Betaproteobacteria isolated from the skin microbiota of Pelophylax perezi from different populations.</title>
        <authorList>
            <person name="Costa S."/>
            <person name="Proenca D.N."/>
            <person name="Lopes I."/>
            <person name="Morais P.V."/>
        </authorList>
    </citation>
    <scope>NUCLEOTIDE SEQUENCE</scope>
    <source>
        <strain evidence="1">SL12-8</strain>
    </source>
</reference>
<organism evidence="1 2">
    <name type="scientific">Amphibiibacter pelophylacis</name>
    <dbReference type="NCBI Taxonomy" id="1799477"/>
    <lineage>
        <taxon>Bacteria</taxon>
        <taxon>Pseudomonadati</taxon>
        <taxon>Pseudomonadota</taxon>
        <taxon>Betaproteobacteria</taxon>
        <taxon>Burkholderiales</taxon>
        <taxon>Sphaerotilaceae</taxon>
        <taxon>Amphibiibacter</taxon>
    </lineage>
</organism>
<dbReference type="Proteomes" id="UP001364695">
    <property type="component" value="Unassembled WGS sequence"/>
</dbReference>
<evidence type="ECO:0000313" key="2">
    <source>
        <dbReference type="Proteomes" id="UP001364695"/>
    </source>
</evidence>
<keyword evidence="2" id="KW-1185">Reference proteome</keyword>
<proteinExistence type="predicted"/>
<accession>A0ACC6P348</accession>